<comment type="caution">
    <text evidence="8">The sequence shown here is derived from an EMBL/GenBank/DDBJ whole genome shotgun (WGS) entry which is preliminary data.</text>
</comment>
<comment type="cofactor">
    <cofactor evidence="7">
        <name>Zn(2+)</name>
        <dbReference type="ChEBI" id="CHEBI:29105"/>
    </cofactor>
    <text evidence="7">Binds 1 zinc ion per subunit.</text>
</comment>
<comment type="similarity">
    <text evidence="1 7">Belongs to the bacterial ribosomal protein bL31 family. Type A subfamily.</text>
</comment>
<evidence type="ECO:0000256" key="3">
    <source>
        <dbReference type="ARBA" id="ARBA00022884"/>
    </source>
</evidence>
<reference evidence="8" key="1">
    <citation type="journal article" date="2016" name="Environ. Microbiol.">
        <title>Genomic resolution of a cold subsurface aquifer community provides metabolic insights for novel microbes adapted to high CO concentrations.</title>
        <authorList>
            <person name="Probst A.J."/>
            <person name="Castelle C.J."/>
            <person name="Singh A."/>
            <person name="Brown C.T."/>
            <person name="Anantharaman K."/>
            <person name="Sharon I."/>
            <person name="Hug L.A."/>
            <person name="Burstein D."/>
            <person name="Emerson J.B."/>
            <person name="Thomas B.C."/>
            <person name="Banfield J.F."/>
        </authorList>
    </citation>
    <scope>NUCLEOTIDE SEQUENCE [LARGE SCALE GENOMIC DNA]</scope>
    <source>
        <strain evidence="8">CG2_30_54_11</strain>
    </source>
</reference>
<dbReference type="GO" id="GO:0046872">
    <property type="term" value="F:metal ion binding"/>
    <property type="evidence" value="ECO:0007669"/>
    <property type="project" value="UniProtKB-KW"/>
</dbReference>
<evidence type="ECO:0000256" key="6">
    <source>
        <dbReference type="ARBA" id="ARBA00035687"/>
    </source>
</evidence>
<proteinExistence type="inferred from homology"/>
<keyword evidence="7" id="KW-0479">Metal-binding</keyword>
<gene>
    <name evidence="7" type="primary">rpmE</name>
    <name evidence="8" type="ORF">AUK40_03895</name>
</gene>
<dbReference type="GO" id="GO:0019843">
    <property type="term" value="F:rRNA binding"/>
    <property type="evidence" value="ECO:0007669"/>
    <property type="project" value="UniProtKB-KW"/>
</dbReference>
<dbReference type="AlphaFoldDB" id="A0A1J5IKA4"/>
<dbReference type="Proteomes" id="UP000183245">
    <property type="component" value="Unassembled WGS sequence"/>
</dbReference>
<dbReference type="InterPro" id="IPR034704">
    <property type="entry name" value="Ribosomal_bL28/bL31-like_sf"/>
</dbReference>
<dbReference type="GO" id="GO:0006412">
    <property type="term" value="P:translation"/>
    <property type="evidence" value="ECO:0007669"/>
    <property type="project" value="UniProtKB-UniRule"/>
</dbReference>
<dbReference type="Gene3D" id="4.10.830.30">
    <property type="entry name" value="Ribosomal protein L31"/>
    <property type="match status" value="1"/>
</dbReference>
<feature type="binding site" evidence="7">
    <location>
        <position position="36"/>
    </location>
    <ligand>
        <name>Zn(2+)</name>
        <dbReference type="ChEBI" id="CHEBI:29105"/>
    </ligand>
</feature>
<evidence type="ECO:0000256" key="2">
    <source>
        <dbReference type="ARBA" id="ARBA00022730"/>
    </source>
</evidence>
<dbReference type="PANTHER" id="PTHR33280">
    <property type="entry name" value="50S RIBOSOMAL PROTEIN L31, CHLOROPLASTIC"/>
    <property type="match status" value="1"/>
</dbReference>
<keyword evidence="3 7" id="KW-0694">RNA-binding</keyword>
<evidence type="ECO:0000256" key="5">
    <source>
        <dbReference type="ARBA" id="ARBA00023274"/>
    </source>
</evidence>
<dbReference type="InterPro" id="IPR002150">
    <property type="entry name" value="Ribosomal_bL31"/>
</dbReference>
<keyword evidence="4 7" id="KW-0689">Ribosomal protein</keyword>
<dbReference type="PANTHER" id="PTHR33280:SF1">
    <property type="entry name" value="LARGE RIBOSOMAL SUBUNIT PROTEIN BL31C"/>
    <property type="match status" value="1"/>
</dbReference>
<dbReference type="STRING" id="1817892.AUK40_03895"/>
<dbReference type="GO" id="GO:0003735">
    <property type="term" value="F:structural constituent of ribosome"/>
    <property type="evidence" value="ECO:0007669"/>
    <property type="project" value="InterPro"/>
</dbReference>
<keyword evidence="7" id="KW-0862">Zinc</keyword>
<dbReference type="InterPro" id="IPR027491">
    <property type="entry name" value="Ribosomal_bL31_A"/>
</dbReference>
<dbReference type="NCBIfam" id="NF000612">
    <property type="entry name" value="PRK00019.1"/>
    <property type="match status" value="1"/>
</dbReference>
<dbReference type="GO" id="GO:0005840">
    <property type="term" value="C:ribosome"/>
    <property type="evidence" value="ECO:0007669"/>
    <property type="project" value="UniProtKB-KW"/>
</dbReference>
<feature type="binding site" evidence="7">
    <location>
        <position position="18"/>
    </location>
    <ligand>
        <name>Zn(2+)</name>
        <dbReference type="ChEBI" id="CHEBI:29105"/>
    </ligand>
</feature>
<dbReference type="InterPro" id="IPR042105">
    <property type="entry name" value="Ribosomal_bL31_sf"/>
</dbReference>
<organism evidence="8 9">
    <name type="scientific">Candidatus Wirthbacteria bacterium CG2_30_54_11</name>
    <dbReference type="NCBI Taxonomy" id="1817892"/>
    <lineage>
        <taxon>Bacteria</taxon>
        <taxon>Candidatus Wirthbacteria</taxon>
    </lineage>
</organism>
<evidence type="ECO:0000256" key="1">
    <source>
        <dbReference type="ARBA" id="ARBA00009296"/>
    </source>
</evidence>
<evidence type="ECO:0000256" key="7">
    <source>
        <dbReference type="HAMAP-Rule" id="MF_00501"/>
    </source>
</evidence>
<keyword evidence="5 7" id="KW-0687">Ribonucleoprotein</keyword>
<name>A0A1J5IKA4_9BACT</name>
<keyword evidence="2 7" id="KW-0699">rRNA-binding</keyword>
<dbReference type="PRINTS" id="PR01249">
    <property type="entry name" value="RIBOSOMALL31"/>
</dbReference>
<evidence type="ECO:0000313" key="9">
    <source>
        <dbReference type="Proteomes" id="UP000183245"/>
    </source>
</evidence>
<sequence>MKKNLHPAFVDCQVICACGNKFMTKATIPEIKTELCSKCHPFFTGEQVLIDTAGQVDRFQKRIAISEQRKATTKKKVKVAAPKVESKVEETTEDLLKKIKIQMEDDAQKKAAKTAKKPAVKKK</sequence>
<feature type="binding site" evidence="7">
    <location>
        <position position="39"/>
    </location>
    <ligand>
        <name>Zn(2+)</name>
        <dbReference type="ChEBI" id="CHEBI:29105"/>
    </ligand>
</feature>
<protein>
    <recommendedName>
        <fullName evidence="6 7">Large ribosomal subunit protein bL31</fullName>
    </recommendedName>
</protein>
<accession>A0A1J5IKA4</accession>
<dbReference type="SUPFAM" id="SSF143800">
    <property type="entry name" value="L28p-like"/>
    <property type="match status" value="1"/>
</dbReference>
<dbReference type="EMBL" id="MNZT01000066">
    <property type="protein sequence ID" value="OIP97131.1"/>
    <property type="molecule type" value="Genomic_DNA"/>
</dbReference>
<feature type="binding site" evidence="7">
    <location>
        <position position="16"/>
    </location>
    <ligand>
        <name>Zn(2+)</name>
        <dbReference type="ChEBI" id="CHEBI:29105"/>
    </ligand>
</feature>
<evidence type="ECO:0000256" key="4">
    <source>
        <dbReference type="ARBA" id="ARBA00022980"/>
    </source>
</evidence>
<dbReference type="HAMAP" id="MF_00501">
    <property type="entry name" value="Ribosomal_bL31_1"/>
    <property type="match status" value="1"/>
</dbReference>
<dbReference type="GO" id="GO:1990904">
    <property type="term" value="C:ribonucleoprotein complex"/>
    <property type="evidence" value="ECO:0007669"/>
    <property type="project" value="UniProtKB-KW"/>
</dbReference>
<dbReference type="Pfam" id="PF01197">
    <property type="entry name" value="Ribosomal_L31"/>
    <property type="match status" value="1"/>
</dbReference>
<evidence type="ECO:0000313" key="8">
    <source>
        <dbReference type="EMBL" id="OIP97131.1"/>
    </source>
</evidence>
<comment type="subunit">
    <text evidence="7">Part of the 50S ribosomal subunit.</text>
</comment>
<dbReference type="NCBIfam" id="TIGR00105">
    <property type="entry name" value="L31"/>
    <property type="match status" value="1"/>
</dbReference>
<comment type="function">
    <text evidence="7">Binds the 23S rRNA.</text>
</comment>